<accession>A0AAV9ERI6</accession>
<dbReference type="NCBIfam" id="TIGR00728">
    <property type="entry name" value="OPT_sfam"/>
    <property type="match status" value="1"/>
</dbReference>
<reference evidence="10" key="1">
    <citation type="journal article" date="2023" name="Nat. Commun.">
        <title>Diploid and tetraploid genomes of Acorus and the evolution of monocots.</title>
        <authorList>
            <person name="Ma L."/>
            <person name="Liu K.W."/>
            <person name="Li Z."/>
            <person name="Hsiao Y.Y."/>
            <person name="Qi Y."/>
            <person name="Fu T."/>
            <person name="Tang G.D."/>
            <person name="Zhang D."/>
            <person name="Sun W.H."/>
            <person name="Liu D.K."/>
            <person name="Li Y."/>
            <person name="Chen G.Z."/>
            <person name="Liu X.D."/>
            <person name="Liao X.Y."/>
            <person name="Jiang Y.T."/>
            <person name="Yu X."/>
            <person name="Hao Y."/>
            <person name="Huang J."/>
            <person name="Zhao X.W."/>
            <person name="Ke S."/>
            <person name="Chen Y.Y."/>
            <person name="Wu W.L."/>
            <person name="Hsu J.L."/>
            <person name="Lin Y.F."/>
            <person name="Huang M.D."/>
            <person name="Li C.Y."/>
            <person name="Huang L."/>
            <person name="Wang Z.W."/>
            <person name="Zhao X."/>
            <person name="Zhong W.Y."/>
            <person name="Peng D.H."/>
            <person name="Ahmad S."/>
            <person name="Lan S."/>
            <person name="Zhang J.S."/>
            <person name="Tsai W.C."/>
            <person name="Van de Peer Y."/>
            <person name="Liu Z.J."/>
        </authorList>
    </citation>
    <scope>NUCLEOTIDE SEQUENCE</scope>
    <source>
        <strain evidence="10">CP</strain>
    </source>
</reference>
<gene>
    <name evidence="10" type="primary">OPT1</name>
    <name evidence="10" type="ORF">QJS10_CPA05g01995</name>
</gene>
<dbReference type="InterPro" id="IPR004813">
    <property type="entry name" value="OPT"/>
</dbReference>
<comment type="similarity">
    <text evidence="2">Belongs to the oligopeptide OPT transporter (TC 2.A.67.1) family.</text>
</comment>
<comment type="caution">
    <text evidence="10">The sequence shown here is derived from an EMBL/GenBank/DDBJ whole genome shotgun (WGS) entry which is preliminary data.</text>
</comment>
<dbReference type="PANTHER" id="PTHR22601">
    <property type="entry name" value="ISP4 LIKE PROTEIN"/>
    <property type="match status" value="1"/>
</dbReference>
<dbReference type="Pfam" id="PF03169">
    <property type="entry name" value="OPT"/>
    <property type="match status" value="1"/>
</dbReference>
<reference evidence="10" key="2">
    <citation type="submission" date="2023-06" db="EMBL/GenBank/DDBJ databases">
        <authorList>
            <person name="Ma L."/>
            <person name="Liu K.-W."/>
            <person name="Li Z."/>
            <person name="Hsiao Y.-Y."/>
            <person name="Qi Y."/>
            <person name="Fu T."/>
            <person name="Tang G."/>
            <person name="Zhang D."/>
            <person name="Sun W.-H."/>
            <person name="Liu D.-K."/>
            <person name="Li Y."/>
            <person name="Chen G.-Z."/>
            <person name="Liu X.-D."/>
            <person name="Liao X.-Y."/>
            <person name="Jiang Y.-T."/>
            <person name="Yu X."/>
            <person name="Hao Y."/>
            <person name="Huang J."/>
            <person name="Zhao X.-W."/>
            <person name="Ke S."/>
            <person name="Chen Y.-Y."/>
            <person name="Wu W.-L."/>
            <person name="Hsu J.-L."/>
            <person name="Lin Y.-F."/>
            <person name="Huang M.-D."/>
            <person name="Li C.-Y."/>
            <person name="Huang L."/>
            <person name="Wang Z.-W."/>
            <person name="Zhao X."/>
            <person name="Zhong W.-Y."/>
            <person name="Peng D.-H."/>
            <person name="Ahmad S."/>
            <person name="Lan S."/>
            <person name="Zhang J.-S."/>
            <person name="Tsai W.-C."/>
            <person name="Van De Peer Y."/>
            <person name="Liu Z.-J."/>
        </authorList>
    </citation>
    <scope>NUCLEOTIDE SEQUENCE</scope>
    <source>
        <strain evidence="10">CP</strain>
        <tissue evidence="10">Leaves</tissue>
    </source>
</reference>
<keyword evidence="11" id="KW-1185">Reference proteome</keyword>
<keyword evidence="8 9" id="KW-0472">Membrane</keyword>
<evidence type="ECO:0000313" key="10">
    <source>
        <dbReference type="EMBL" id="KAK1316225.1"/>
    </source>
</evidence>
<feature type="transmembrane region" description="Helical" evidence="9">
    <location>
        <begin position="198"/>
        <end position="217"/>
    </location>
</feature>
<organism evidence="10 11">
    <name type="scientific">Acorus calamus</name>
    <name type="common">Sweet flag</name>
    <dbReference type="NCBI Taxonomy" id="4465"/>
    <lineage>
        <taxon>Eukaryota</taxon>
        <taxon>Viridiplantae</taxon>
        <taxon>Streptophyta</taxon>
        <taxon>Embryophyta</taxon>
        <taxon>Tracheophyta</taxon>
        <taxon>Spermatophyta</taxon>
        <taxon>Magnoliopsida</taxon>
        <taxon>Liliopsida</taxon>
        <taxon>Acoraceae</taxon>
        <taxon>Acorus</taxon>
    </lineage>
</organism>
<feature type="transmembrane region" description="Helical" evidence="9">
    <location>
        <begin position="91"/>
        <end position="110"/>
    </location>
</feature>
<evidence type="ECO:0000256" key="1">
    <source>
        <dbReference type="ARBA" id="ARBA00004141"/>
    </source>
</evidence>
<protein>
    <submittedName>
        <fullName evidence="10">Oligopeptide transporter 1</fullName>
    </submittedName>
</protein>
<dbReference type="Proteomes" id="UP001180020">
    <property type="component" value="Unassembled WGS sequence"/>
</dbReference>
<dbReference type="GO" id="GO:0035673">
    <property type="term" value="F:oligopeptide transmembrane transporter activity"/>
    <property type="evidence" value="ECO:0007669"/>
    <property type="project" value="InterPro"/>
</dbReference>
<dbReference type="GO" id="GO:0015031">
    <property type="term" value="P:protein transport"/>
    <property type="evidence" value="ECO:0007669"/>
    <property type="project" value="UniProtKB-KW"/>
</dbReference>
<evidence type="ECO:0000256" key="8">
    <source>
        <dbReference type="ARBA" id="ARBA00023136"/>
    </source>
</evidence>
<name>A0AAV9ERI6_ACOCL</name>
<evidence type="ECO:0000256" key="5">
    <source>
        <dbReference type="ARBA" id="ARBA00022856"/>
    </source>
</evidence>
<evidence type="ECO:0000256" key="6">
    <source>
        <dbReference type="ARBA" id="ARBA00022927"/>
    </source>
</evidence>
<feature type="transmembrane region" description="Helical" evidence="9">
    <location>
        <begin position="122"/>
        <end position="144"/>
    </location>
</feature>
<keyword evidence="7 9" id="KW-1133">Transmembrane helix</keyword>
<feature type="transmembrane region" description="Helical" evidence="9">
    <location>
        <begin position="52"/>
        <end position="71"/>
    </location>
</feature>
<dbReference type="InterPro" id="IPR004648">
    <property type="entry name" value="Oligpept_transpt"/>
</dbReference>
<sequence>MEGRFGNIHNRIMKKNYEEVPQWWLYVVLVVMICLAMFACEGFDQQLQLTYWGIFLAAGLAFLFTLPNSIITATTNQTPGLNVITKLIIGYLYPGKPLANAIAFLSHFKLGHYMKIPPKSMFLVQLVGSVVASSAYFGTGWWLLEFVENICDCQWNLLDGHPWTCPNDEVFYNASIIWGMVGSFRMFGPLNLYMKTNWFFLLGLLAPVPVWVLVRAFPNVKWLRLINNNNIDGIAWWGKELDDHCPLAICPTAPGIRGIIARFICKFYYCRNYWKQVGV</sequence>
<proteinExistence type="inferred from homology"/>
<dbReference type="GO" id="GO:0016020">
    <property type="term" value="C:membrane"/>
    <property type="evidence" value="ECO:0007669"/>
    <property type="project" value="UniProtKB-SubCell"/>
</dbReference>
<evidence type="ECO:0000313" key="11">
    <source>
        <dbReference type="Proteomes" id="UP001180020"/>
    </source>
</evidence>
<dbReference type="EMBL" id="JAUJYO010000005">
    <property type="protein sequence ID" value="KAK1316225.1"/>
    <property type="molecule type" value="Genomic_DNA"/>
</dbReference>
<dbReference type="AlphaFoldDB" id="A0AAV9ERI6"/>
<evidence type="ECO:0000256" key="2">
    <source>
        <dbReference type="ARBA" id="ARBA00005484"/>
    </source>
</evidence>
<evidence type="ECO:0000256" key="7">
    <source>
        <dbReference type="ARBA" id="ARBA00022989"/>
    </source>
</evidence>
<evidence type="ECO:0000256" key="3">
    <source>
        <dbReference type="ARBA" id="ARBA00022448"/>
    </source>
</evidence>
<keyword evidence="6" id="KW-0653">Protein transport</keyword>
<evidence type="ECO:0000256" key="4">
    <source>
        <dbReference type="ARBA" id="ARBA00022692"/>
    </source>
</evidence>
<comment type="subcellular location">
    <subcellularLocation>
        <location evidence="1">Membrane</location>
        <topology evidence="1">Multi-pass membrane protein</topology>
    </subcellularLocation>
</comment>
<evidence type="ECO:0000256" key="9">
    <source>
        <dbReference type="SAM" id="Phobius"/>
    </source>
</evidence>
<keyword evidence="4 9" id="KW-0812">Transmembrane</keyword>
<keyword evidence="3" id="KW-0813">Transport</keyword>
<feature type="transmembrane region" description="Helical" evidence="9">
    <location>
        <begin position="23"/>
        <end position="40"/>
    </location>
</feature>
<keyword evidence="5" id="KW-0571">Peptide transport</keyword>